<evidence type="ECO:0000313" key="8">
    <source>
        <dbReference type="RefSeq" id="XP_013207251.1"/>
    </source>
</evidence>
<dbReference type="InterPro" id="IPR041691">
    <property type="entry name" value="Atg6/beclin_CC"/>
</dbReference>
<feature type="domain" description="Atg6/beclin coiled-coil" evidence="6">
    <location>
        <begin position="107"/>
        <end position="237"/>
    </location>
</feature>
<keyword evidence="3" id="KW-0175">Coiled coil</keyword>
<evidence type="ECO:0000259" key="6">
    <source>
        <dbReference type="Pfam" id="PF17675"/>
    </source>
</evidence>
<dbReference type="InterPro" id="IPR007243">
    <property type="entry name" value="Atg6/Beclin"/>
</dbReference>
<reference evidence="8" key="1">
    <citation type="submission" date="2025-08" db="UniProtKB">
        <authorList>
            <consortium name="RefSeq"/>
        </authorList>
    </citation>
    <scope>IDENTIFICATION</scope>
</reference>
<dbReference type="PANTHER" id="PTHR12768">
    <property type="entry name" value="BECLIN 1"/>
    <property type="match status" value="1"/>
</dbReference>
<dbReference type="Pfam" id="PF04111">
    <property type="entry name" value="APG6"/>
    <property type="match status" value="1"/>
</dbReference>
<gene>
    <name evidence="8" type="primary">LOC101997190</name>
</gene>
<accession>A0ABM1AS31</accession>
<proteinExistence type="inferred from homology"/>
<dbReference type="GeneID" id="101997190"/>
<feature type="region of interest" description="Disordered" evidence="4">
    <location>
        <begin position="19"/>
        <end position="65"/>
    </location>
</feature>
<dbReference type="PANTHER" id="PTHR12768:SF5">
    <property type="entry name" value="BECLIN-2"/>
    <property type="match status" value="1"/>
</dbReference>
<comment type="similarity">
    <text evidence="1">Belongs to the beclin family.</text>
</comment>
<organism evidence="7 8">
    <name type="scientific">Microtus ochrogaster</name>
    <name type="common">Prairie vole</name>
    <dbReference type="NCBI Taxonomy" id="79684"/>
    <lineage>
        <taxon>Eukaryota</taxon>
        <taxon>Metazoa</taxon>
        <taxon>Chordata</taxon>
        <taxon>Craniata</taxon>
        <taxon>Vertebrata</taxon>
        <taxon>Euteleostomi</taxon>
        <taxon>Mammalia</taxon>
        <taxon>Eutheria</taxon>
        <taxon>Euarchontoglires</taxon>
        <taxon>Glires</taxon>
        <taxon>Rodentia</taxon>
        <taxon>Myomorpha</taxon>
        <taxon>Muroidea</taxon>
        <taxon>Cricetidae</taxon>
        <taxon>Arvicolinae</taxon>
        <taxon>Microtus</taxon>
    </lineage>
</organism>
<dbReference type="Proteomes" id="UP000694915">
    <property type="component" value="Linkage group LG5"/>
</dbReference>
<evidence type="ECO:0000259" key="5">
    <source>
        <dbReference type="Pfam" id="PF04111"/>
    </source>
</evidence>
<keyword evidence="2" id="KW-0072">Autophagy</keyword>
<evidence type="ECO:0000256" key="2">
    <source>
        <dbReference type="ARBA" id="ARBA00023006"/>
    </source>
</evidence>
<evidence type="ECO:0000256" key="1">
    <source>
        <dbReference type="ARBA" id="ARBA00005965"/>
    </source>
</evidence>
<feature type="domain" description="Atg6 BARA" evidence="5">
    <location>
        <begin position="240"/>
        <end position="418"/>
    </location>
</feature>
<dbReference type="Gene3D" id="1.10.418.40">
    <property type="entry name" value="Autophagy protein 6/Beclin 1"/>
    <property type="match status" value="1"/>
</dbReference>
<feature type="coiled-coil region" evidence="3">
    <location>
        <begin position="146"/>
        <end position="243"/>
    </location>
</feature>
<dbReference type="InterPro" id="IPR038274">
    <property type="entry name" value="Atg6/Beclin_C_sf"/>
</dbReference>
<evidence type="ECO:0000256" key="4">
    <source>
        <dbReference type="SAM" id="MobiDB-lite"/>
    </source>
</evidence>
<evidence type="ECO:0000313" key="7">
    <source>
        <dbReference type="Proteomes" id="UP000694915"/>
    </source>
</evidence>
<dbReference type="RefSeq" id="XP_013207251.1">
    <property type="nucleotide sequence ID" value="XM_013351797.2"/>
</dbReference>
<keyword evidence="7" id="KW-1185">Reference proteome</keyword>
<dbReference type="Pfam" id="PF17675">
    <property type="entry name" value="APG6_N"/>
    <property type="match status" value="1"/>
</dbReference>
<name>A0ABM1AS31_MICOH</name>
<protein>
    <submittedName>
        <fullName evidence="8">Beclin-2-like</fullName>
    </submittedName>
</protein>
<evidence type="ECO:0000256" key="3">
    <source>
        <dbReference type="SAM" id="Coils"/>
    </source>
</evidence>
<dbReference type="InterPro" id="IPR040455">
    <property type="entry name" value="Atg6_BARA"/>
</dbReference>
<sequence>MSSTLFRCQRCNQPLKLRAVQEGPLETQQHARPSPRARTWSSPLPDCGEARTSSSPLPDWGESSQESASSTFSLLGELTAQRTLNTIQNVVLENSENLSGQKDVDHPLCVDCMDGLLEELDAQLTLDEADTEKYRRFVERESLVSEEEREAMNVELLAELRSLEQEEARLAQELKDIDGQNARIKAELRAAQAESRELEQQEEEDLKEYAALKMEELELTDELSSVENRLADAQKQLSRLRKTDIFNMTFTILDEGPLGIINNFRLGRLPGIQVEWGEINAAWGQTALLLFSLSKLAGLQFQRYQLVPCGDHSYIKSLTGDGVLLLFSDGSHRVFHNNKFDRGMKAFLDCLQQLVEEAEKKGLFLPYRINVKRGVLEDTRGTGECCSIRTHLNSEEEWAKALKFMLTNLKLILAWASSRDCFKIEPVWSHFK</sequence>